<feature type="domain" description="HTH tetR-type" evidence="3">
    <location>
        <begin position="11"/>
        <end position="71"/>
    </location>
</feature>
<dbReference type="InterPro" id="IPR041467">
    <property type="entry name" value="Sco4008_C"/>
</dbReference>
<protein>
    <recommendedName>
        <fullName evidence="3">HTH tetR-type domain-containing protein</fullName>
    </recommendedName>
</protein>
<dbReference type="Proteomes" id="UP001500418">
    <property type="component" value="Unassembled WGS sequence"/>
</dbReference>
<dbReference type="Pfam" id="PF00440">
    <property type="entry name" value="TetR_N"/>
    <property type="match status" value="1"/>
</dbReference>
<sequence length="186" mass="20329">MRAPGRPKDSAQTKRRILDAAITEFSAHGLAGARVERITEAAMCNKAMLYRYFSSKEKLFDAVFDEIVVRTVDAVPMDVTDLPGYAARIFEQHLRTPNILRIATWDHLERGGAGMRLATVAEVNRAKVQKIEAAQAAGMVTSRYPAEVILHITLALSRPLVGTDVTIPAATPSHHIADAVRAALTE</sequence>
<name>A0ABN1RS81_9ACTN</name>
<evidence type="ECO:0000256" key="1">
    <source>
        <dbReference type="ARBA" id="ARBA00023125"/>
    </source>
</evidence>
<evidence type="ECO:0000313" key="4">
    <source>
        <dbReference type="EMBL" id="GAA0962632.1"/>
    </source>
</evidence>
<reference evidence="4 5" key="1">
    <citation type="journal article" date="2019" name="Int. J. Syst. Evol. Microbiol.">
        <title>The Global Catalogue of Microorganisms (GCM) 10K type strain sequencing project: providing services to taxonomists for standard genome sequencing and annotation.</title>
        <authorList>
            <consortium name="The Broad Institute Genomics Platform"/>
            <consortium name="The Broad Institute Genome Sequencing Center for Infectious Disease"/>
            <person name="Wu L."/>
            <person name="Ma J."/>
        </authorList>
    </citation>
    <scope>NUCLEOTIDE SEQUENCE [LARGE SCALE GENOMIC DNA]</scope>
    <source>
        <strain evidence="4 5">JCM 11444</strain>
    </source>
</reference>
<gene>
    <name evidence="4" type="ORF">GCM10009575_097750</name>
</gene>
<dbReference type="SUPFAM" id="SSF48498">
    <property type="entry name" value="Tetracyclin repressor-like, C-terminal domain"/>
    <property type="match status" value="1"/>
</dbReference>
<proteinExistence type="predicted"/>
<keyword evidence="1 2" id="KW-0238">DNA-binding</keyword>
<feature type="DNA-binding region" description="H-T-H motif" evidence="2">
    <location>
        <begin position="34"/>
        <end position="53"/>
    </location>
</feature>
<dbReference type="EMBL" id="BAAAID010000161">
    <property type="protein sequence ID" value="GAA0962632.1"/>
    <property type="molecule type" value="Genomic_DNA"/>
</dbReference>
<dbReference type="Gene3D" id="1.10.357.10">
    <property type="entry name" value="Tetracycline Repressor, domain 2"/>
    <property type="match status" value="1"/>
</dbReference>
<keyword evidence="5" id="KW-1185">Reference proteome</keyword>
<evidence type="ECO:0000259" key="3">
    <source>
        <dbReference type="PROSITE" id="PS50977"/>
    </source>
</evidence>
<evidence type="ECO:0000256" key="2">
    <source>
        <dbReference type="PROSITE-ProRule" id="PRU00335"/>
    </source>
</evidence>
<comment type="caution">
    <text evidence="4">The sequence shown here is derived from an EMBL/GenBank/DDBJ whole genome shotgun (WGS) entry which is preliminary data.</text>
</comment>
<dbReference type="InterPro" id="IPR036271">
    <property type="entry name" value="Tet_transcr_reg_TetR-rel_C_sf"/>
</dbReference>
<dbReference type="InterPro" id="IPR009057">
    <property type="entry name" value="Homeodomain-like_sf"/>
</dbReference>
<dbReference type="InterPro" id="IPR001647">
    <property type="entry name" value="HTH_TetR"/>
</dbReference>
<dbReference type="SUPFAM" id="SSF46689">
    <property type="entry name" value="Homeodomain-like"/>
    <property type="match status" value="1"/>
</dbReference>
<dbReference type="InterPro" id="IPR050109">
    <property type="entry name" value="HTH-type_TetR-like_transc_reg"/>
</dbReference>
<dbReference type="PANTHER" id="PTHR30328:SF54">
    <property type="entry name" value="HTH-TYPE TRANSCRIPTIONAL REPRESSOR SCO4008"/>
    <property type="match status" value="1"/>
</dbReference>
<accession>A0ABN1RS81</accession>
<dbReference type="PRINTS" id="PR00455">
    <property type="entry name" value="HTHTETR"/>
</dbReference>
<dbReference type="PANTHER" id="PTHR30328">
    <property type="entry name" value="TRANSCRIPTIONAL REPRESSOR"/>
    <property type="match status" value="1"/>
</dbReference>
<organism evidence="4 5">
    <name type="scientific">Streptomyces rhizosphaericus</name>
    <dbReference type="NCBI Taxonomy" id="114699"/>
    <lineage>
        <taxon>Bacteria</taxon>
        <taxon>Bacillati</taxon>
        <taxon>Actinomycetota</taxon>
        <taxon>Actinomycetes</taxon>
        <taxon>Kitasatosporales</taxon>
        <taxon>Streptomycetaceae</taxon>
        <taxon>Streptomyces</taxon>
        <taxon>Streptomyces violaceusniger group</taxon>
    </lineage>
</organism>
<evidence type="ECO:0000313" key="5">
    <source>
        <dbReference type="Proteomes" id="UP001500418"/>
    </source>
</evidence>
<dbReference type="Pfam" id="PF17926">
    <property type="entry name" value="TetR_C_21"/>
    <property type="match status" value="1"/>
</dbReference>
<dbReference type="PROSITE" id="PS50977">
    <property type="entry name" value="HTH_TETR_2"/>
    <property type="match status" value="1"/>
</dbReference>